<sequence length="54" mass="6294">MFLIMKYIPEMNFLQCSDDSVIWDRRSRIEIQKNAASFDEYGFLGNGVEIGSEE</sequence>
<dbReference type="Proteomes" id="UP000001312">
    <property type="component" value="Unassembled WGS sequence"/>
</dbReference>
<accession>A7F653</accession>
<organism evidence="1 2">
    <name type="scientific">Sclerotinia sclerotiorum (strain ATCC 18683 / 1980 / Ss-1)</name>
    <name type="common">White mold</name>
    <name type="synonym">Whetzelinia sclerotiorum</name>
    <dbReference type="NCBI Taxonomy" id="665079"/>
    <lineage>
        <taxon>Eukaryota</taxon>
        <taxon>Fungi</taxon>
        <taxon>Dikarya</taxon>
        <taxon>Ascomycota</taxon>
        <taxon>Pezizomycotina</taxon>
        <taxon>Leotiomycetes</taxon>
        <taxon>Helotiales</taxon>
        <taxon>Sclerotiniaceae</taxon>
        <taxon>Sclerotinia</taxon>
    </lineage>
</organism>
<dbReference type="EMBL" id="CH476643">
    <property type="protein sequence ID" value="EDN98224.1"/>
    <property type="molecule type" value="Genomic_DNA"/>
</dbReference>
<dbReference type="GeneID" id="5482075"/>
<dbReference type="HOGENOM" id="CLU_3051817_0_0_1"/>
<dbReference type="AlphaFoldDB" id="A7F653"/>
<dbReference type="KEGG" id="ssl:SS1G_13081"/>
<dbReference type="InParanoid" id="A7F653"/>
<evidence type="ECO:0000313" key="2">
    <source>
        <dbReference type="Proteomes" id="UP000001312"/>
    </source>
</evidence>
<gene>
    <name evidence="1" type="ORF">SS1G_13081</name>
</gene>
<protein>
    <submittedName>
        <fullName evidence="1">Uncharacterized protein</fullName>
    </submittedName>
</protein>
<dbReference type="RefSeq" id="XP_001585989.1">
    <property type="nucleotide sequence ID" value="XM_001585939.1"/>
</dbReference>
<reference evidence="2" key="1">
    <citation type="journal article" date="2011" name="PLoS Genet.">
        <title>Genomic analysis of the necrotrophic fungal pathogens Sclerotinia sclerotiorum and Botrytis cinerea.</title>
        <authorList>
            <person name="Amselem J."/>
            <person name="Cuomo C.A."/>
            <person name="van Kan J.A."/>
            <person name="Viaud M."/>
            <person name="Benito E.P."/>
            <person name="Couloux A."/>
            <person name="Coutinho P.M."/>
            <person name="de Vries R.P."/>
            <person name="Dyer P.S."/>
            <person name="Fillinger S."/>
            <person name="Fournier E."/>
            <person name="Gout L."/>
            <person name="Hahn M."/>
            <person name="Kohn L."/>
            <person name="Lapalu N."/>
            <person name="Plummer K.M."/>
            <person name="Pradier J.M."/>
            <person name="Quevillon E."/>
            <person name="Sharon A."/>
            <person name="Simon A."/>
            <person name="ten Have A."/>
            <person name="Tudzynski B."/>
            <person name="Tudzynski P."/>
            <person name="Wincker P."/>
            <person name="Andrew M."/>
            <person name="Anthouard V."/>
            <person name="Beever R.E."/>
            <person name="Beffa R."/>
            <person name="Benoit I."/>
            <person name="Bouzid O."/>
            <person name="Brault B."/>
            <person name="Chen Z."/>
            <person name="Choquer M."/>
            <person name="Collemare J."/>
            <person name="Cotton P."/>
            <person name="Danchin E.G."/>
            <person name="Da Silva C."/>
            <person name="Gautier A."/>
            <person name="Giraud C."/>
            <person name="Giraud T."/>
            <person name="Gonzalez C."/>
            <person name="Grossetete S."/>
            <person name="Guldener U."/>
            <person name="Henrissat B."/>
            <person name="Howlett B.J."/>
            <person name="Kodira C."/>
            <person name="Kretschmer M."/>
            <person name="Lappartient A."/>
            <person name="Leroch M."/>
            <person name="Levis C."/>
            <person name="Mauceli E."/>
            <person name="Neuveglise C."/>
            <person name="Oeser B."/>
            <person name="Pearson M."/>
            <person name="Poulain J."/>
            <person name="Poussereau N."/>
            <person name="Quesneville H."/>
            <person name="Rascle C."/>
            <person name="Schumacher J."/>
            <person name="Segurens B."/>
            <person name="Sexton A."/>
            <person name="Silva E."/>
            <person name="Sirven C."/>
            <person name="Soanes D.M."/>
            <person name="Talbot N.J."/>
            <person name="Templeton M."/>
            <person name="Yandava C."/>
            <person name="Yarden O."/>
            <person name="Zeng Q."/>
            <person name="Rollins J.A."/>
            <person name="Lebrun M.H."/>
            <person name="Dickman M."/>
        </authorList>
    </citation>
    <scope>NUCLEOTIDE SEQUENCE [LARGE SCALE GENOMIC DNA]</scope>
    <source>
        <strain evidence="2">ATCC 18683 / 1980 / Ss-1</strain>
    </source>
</reference>
<evidence type="ECO:0000313" key="1">
    <source>
        <dbReference type="EMBL" id="EDN98224.1"/>
    </source>
</evidence>
<name>A7F653_SCLS1</name>
<keyword evidence="2" id="KW-1185">Reference proteome</keyword>
<proteinExistence type="predicted"/>